<protein>
    <submittedName>
        <fullName evidence="4">Cobalamin-binding protein</fullName>
    </submittedName>
</protein>
<dbReference type="InterPro" id="IPR050902">
    <property type="entry name" value="ABC_Transporter_SBP"/>
</dbReference>
<dbReference type="InterPro" id="IPR054828">
    <property type="entry name" value="Vit_B12_bind_prot"/>
</dbReference>
<dbReference type="NCBIfam" id="NF038402">
    <property type="entry name" value="TroA_like"/>
    <property type="match status" value="1"/>
</dbReference>
<proteinExistence type="predicted"/>
<dbReference type="PANTHER" id="PTHR30535">
    <property type="entry name" value="VITAMIN B12-BINDING PROTEIN"/>
    <property type="match status" value="1"/>
</dbReference>
<dbReference type="PANTHER" id="PTHR30535:SF34">
    <property type="entry name" value="MOLYBDATE-BINDING PROTEIN MOLA"/>
    <property type="match status" value="1"/>
</dbReference>
<evidence type="ECO:0000256" key="1">
    <source>
        <dbReference type="ARBA" id="ARBA00022729"/>
    </source>
</evidence>
<accession>A0A7V0T486</accession>
<keyword evidence="1 2" id="KW-0732">Signal</keyword>
<feature type="chain" id="PRO_5030560427" evidence="2">
    <location>
        <begin position="24"/>
        <end position="281"/>
    </location>
</feature>
<dbReference type="PROSITE" id="PS51257">
    <property type="entry name" value="PROKAR_LIPOPROTEIN"/>
    <property type="match status" value="1"/>
</dbReference>
<dbReference type="CDD" id="cd01144">
    <property type="entry name" value="BtuF"/>
    <property type="match status" value="1"/>
</dbReference>
<dbReference type="Pfam" id="PF01497">
    <property type="entry name" value="Peripla_BP_2"/>
    <property type="match status" value="1"/>
</dbReference>
<dbReference type="SUPFAM" id="SSF53807">
    <property type="entry name" value="Helical backbone' metal receptor"/>
    <property type="match status" value="1"/>
</dbReference>
<gene>
    <name evidence="4" type="ORF">ENN51_01120</name>
</gene>
<dbReference type="Gene3D" id="3.40.50.1980">
    <property type="entry name" value="Nitrogenase molybdenum iron protein domain"/>
    <property type="match status" value="2"/>
</dbReference>
<organism evidence="4">
    <name type="scientific">candidate division WOR-3 bacterium</name>
    <dbReference type="NCBI Taxonomy" id="2052148"/>
    <lineage>
        <taxon>Bacteria</taxon>
        <taxon>Bacteria division WOR-3</taxon>
    </lineage>
</organism>
<reference evidence="4" key="1">
    <citation type="journal article" date="2020" name="mSystems">
        <title>Genome- and Community-Level Interaction Insights into Carbon Utilization and Element Cycling Functions of Hydrothermarchaeota in Hydrothermal Sediment.</title>
        <authorList>
            <person name="Zhou Z."/>
            <person name="Liu Y."/>
            <person name="Xu W."/>
            <person name="Pan J."/>
            <person name="Luo Z.H."/>
            <person name="Li M."/>
        </authorList>
    </citation>
    <scope>NUCLEOTIDE SEQUENCE [LARGE SCALE GENOMIC DNA]</scope>
    <source>
        <strain evidence="4">SpSt-1182</strain>
    </source>
</reference>
<dbReference type="AlphaFoldDB" id="A0A7V0T486"/>
<evidence type="ECO:0000259" key="3">
    <source>
        <dbReference type="PROSITE" id="PS50983"/>
    </source>
</evidence>
<comment type="caution">
    <text evidence="4">The sequence shown here is derived from an EMBL/GenBank/DDBJ whole genome shotgun (WGS) entry which is preliminary data.</text>
</comment>
<feature type="domain" description="Fe/B12 periplasmic-binding" evidence="3">
    <location>
        <begin position="35"/>
        <end position="280"/>
    </location>
</feature>
<evidence type="ECO:0000313" key="4">
    <source>
        <dbReference type="EMBL" id="HDQ98877.1"/>
    </source>
</evidence>
<sequence>MNRTRAVVLGVALVAVLAGTACGPGESPASDGQLRVVSLVPSVTEILYAIGAGPALVGNTTFCDWPEEARRVRKVGSFFQPDLEHVAGLSPDLVFVALPSHRPVAEKLAELGIRWYASDPQDLAGLFAEVESIGRLTGRLPAAESLVRVMRGRLESLPAWPDTPRVYVEVSNSPLMSAGRGSFLDEVISLAGGRNVYQQSDRQYPLVEPEELVALDPEVIVLVHTAAGPAEVRSRVGWAGISAVRGGRIVADVDENLLVRPGPRSLEGIERLSRRMRETAR</sequence>
<dbReference type="Proteomes" id="UP000885672">
    <property type="component" value="Unassembled WGS sequence"/>
</dbReference>
<dbReference type="PROSITE" id="PS50983">
    <property type="entry name" value="FE_B12_PBP"/>
    <property type="match status" value="1"/>
</dbReference>
<name>A0A7V0T486_UNCW3</name>
<dbReference type="GO" id="GO:0071281">
    <property type="term" value="P:cellular response to iron ion"/>
    <property type="evidence" value="ECO:0007669"/>
    <property type="project" value="TreeGrafter"/>
</dbReference>
<evidence type="ECO:0000256" key="2">
    <source>
        <dbReference type="SAM" id="SignalP"/>
    </source>
</evidence>
<dbReference type="InterPro" id="IPR002491">
    <property type="entry name" value="ABC_transptr_periplasmic_BD"/>
</dbReference>
<dbReference type="EMBL" id="DSBX01000039">
    <property type="protein sequence ID" value="HDQ98877.1"/>
    <property type="molecule type" value="Genomic_DNA"/>
</dbReference>
<feature type="signal peptide" evidence="2">
    <location>
        <begin position="1"/>
        <end position="23"/>
    </location>
</feature>